<feature type="compositionally biased region" description="Basic and acidic residues" evidence="2">
    <location>
        <begin position="462"/>
        <end position="473"/>
    </location>
</feature>
<dbReference type="Proteomes" id="UP000016924">
    <property type="component" value="Unassembled WGS sequence"/>
</dbReference>
<protein>
    <recommendedName>
        <fullName evidence="3">Kri1-like C-terminal domain-containing protein</fullName>
    </recommendedName>
</protein>
<proteinExistence type="inferred from homology"/>
<evidence type="ECO:0000256" key="1">
    <source>
        <dbReference type="ARBA" id="ARBA00007473"/>
    </source>
</evidence>
<evidence type="ECO:0000313" key="4">
    <source>
        <dbReference type="EMBL" id="EON63489.1"/>
    </source>
</evidence>
<feature type="compositionally biased region" description="Acidic residues" evidence="2">
    <location>
        <begin position="46"/>
        <end position="59"/>
    </location>
</feature>
<dbReference type="OMA" id="WDNYDPR"/>
<dbReference type="EMBL" id="JH767563">
    <property type="protein sequence ID" value="EON63489.1"/>
    <property type="molecule type" value="Genomic_DNA"/>
</dbReference>
<dbReference type="PANTHER" id="PTHR14490">
    <property type="entry name" value="ZINC FINGER, ZZ TYPE"/>
    <property type="match status" value="1"/>
</dbReference>
<feature type="compositionally biased region" description="Acidic residues" evidence="2">
    <location>
        <begin position="111"/>
        <end position="131"/>
    </location>
</feature>
<reference evidence="5" key="1">
    <citation type="submission" date="2012-06" db="EMBL/GenBank/DDBJ databases">
        <title>The genome sequence of Coniosporium apollinis CBS 100218.</title>
        <authorList>
            <consortium name="The Broad Institute Genome Sequencing Platform"/>
            <person name="Cuomo C."/>
            <person name="Gorbushina A."/>
            <person name="Noack S."/>
            <person name="Walker B."/>
            <person name="Young S.K."/>
            <person name="Zeng Q."/>
            <person name="Gargeya S."/>
            <person name="Fitzgerald M."/>
            <person name="Haas B."/>
            <person name="Abouelleil A."/>
            <person name="Alvarado L."/>
            <person name="Arachchi H.M."/>
            <person name="Berlin A.M."/>
            <person name="Chapman S.B."/>
            <person name="Goldberg J."/>
            <person name="Griggs A."/>
            <person name="Gujja S."/>
            <person name="Hansen M."/>
            <person name="Howarth C."/>
            <person name="Imamovic A."/>
            <person name="Larimer J."/>
            <person name="McCowan C."/>
            <person name="Montmayeur A."/>
            <person name="Murphy C."/>
            <person name="Neiman D."/>
            <person name="Pearson M."/>
            <person name="Priest M."/>
            <person name="Roberts A."/>
            <person name="Saif S."/>
            <person name="Shea T."/>
            <person name="Sisk P."/>
            <person name="Sykes S."/>
            <person name="Wortman J."/>
            <person name="Nusbaum C."/>
            <person name="Birren B."/>
        </authorList>
    </citation>
    <scope>NUCLEOTIDE SEQUENCE [LARGE SCALE GENOMIC DNA]</scope>
    <source>
        <strain evidence="5">CBS 100218</strain>
    </source>
</reference>
<dbReference type="GO" id="GO:0000447">
    <property type="term" value="P:endonucleolytic cleavage in ITS1 to separate SSU-rRNA from 5.8S rRNA and LSU-rRNA from tricistronic rRNA transcript (SSU-rRNA, 5.8S rRNA, LSU-rRNA)"/>
    <property type="evidence" value="ECO:0007669"/>
    <property type="project" value="TreeGrafter"/>
</dbReference>
<keyword evidence="5" id="KW-1185">Reference proteome</keyword>
<dbReference type="Pfam" id="PF05178">
    <property type="entry name" value="Kri1"/>
    <property type="match status" value="1"/>
</dbReference>
<name>R7YNU4_CONA1</name>
<feature type="compositionally biased region" description="Basic and acidic residues" evidence="2">
    <location>
        <begin position="68"/>
        <end position="102"/>
    </location>
</feature>
<dbReference type="HOGENOM" id="CLU_009647_3_0_1"/>
<dbReference type="STRING" id="1168221.R7YNU4"/>
<feature type="compositionally biased region" description="Basic and acidic residues" evidence="2">
    <location>
        <begin position="626"/>
        <end position="637"/>
    </location>
</feature>
<dbReference type="GO" id="GO:0005730">
    <property type="term" value="C:nucleolus"/>
    <property type="evidence" value="ECO:0007669"/>
    <property type="project" value="TreeGrafter"/>
</dbReference>
<dbReference type="RefSeq" id="XP_007778806.1">
    <property type="nucleotide sequence ID" value="XM_007780616.1"/>
</dbReference>
<feature type="compositionally biased region" description="Basic and acidic residues" evidence="2">
    <location>
        <begin position="30"/>
        <end position="39"/>
    </location>
</feature>
<comment type="similarity">
    <text evidence="1">Belongs to the KRI1 family.</text>
</comment>
<feature type="compositionally biased region" description="Basic residues" evidence="2">
    <location>
        <begin position="673"/>
        <end position="683"/>
    </location>
</feature>
<dbReference type="GO" id="GO:0030686">
    <property type="term" value="C:90S preribosome"/>
    <property type="evidence" value="ECO:0007669"/>
    <property type="project" value="TreeGrafter"/>
</dbReference>
<feature type="region of interest" description="Disordered" evidence="2">
    <location>
        <begin position="1"/>
        <end position="266"/>
    </location>
</feature>
<feature type="region of interest" description="Disordered" evidence="2">
    <location>
        <begin position="604"/>
        <end position="690"/>
    </location>
</feature>
<dbReference type="eggNOG" id="KOG2409">
    <property type="taxonomic scope" value="Eukaryota"/>
</dbReference>
<evidence type="ECO:0000259" key="3">
    <source>
        <dbReference type="Pfam" id="PF12936"/>
    </source>
</evidence>
<accession>R7YNU4</accession>
<dbReference type="PANTHER" id="PTHR14490:SF5">
    <property type="entry name" value="PROTEIN KRI1 HOMOLOG"/>
    <property type="match status" value="1"/>
</dbReference>
<feature type="compositionally biased region" description="Basic residues" evidence="2">
    <location>
        <begin position="452"/>
        <end position="461"/>
    </location>
</feature>
<feature type="compositionally biased region" description="Basic and acidic residues" evidence="2">
    <location>
        <begin position="324"/>
        <end position="371"/>
    </location>
</feature>
<organism evidence="4 5">
    <name type="scientific">Coniosporium apollinis (strain CBS 100218)</name>
    <name type="common">Rock-inhabiting black yeast</name>
    <dbReference type="NCBI Taxonomy" id="1168221"/>
    <lineage>
        <taxon>Eukaryota</taxon>
        <taxon>Fungi</taxon>
        <taxon>Dikarya</taxon>
        <taxon>Ascomycota</taxon>
        <taxon>Pezizomycotina</taxon>
        <taxon>Dothideomycetes</taxon>
        <taxon>Dothideomycetes incertae sedis</taxon>
        <taxon>Coniosporium</taxon>
    </lineage>
</organism>
<dbReference type="Pfam" id="PF12936">
    <property type="entry name" value="Kri1_C"/>
    <property type="match status" value="1"/>
</dbReference>
<dbReference type="InterPro" id="IPR018034">
    <property type="entry name" value="Kri1"/>
</dbReference>
<evidence type="ECO:0000313" key="5">
    <source>
        <dbReference type="Proteomes" id="UP000016924"/>
    </source>
</evidence>
<evidence type="ECO:0000256" key="2">
    <source>
        <dbReference type="SAM" id="MobiDB-lite"/>
    </source>
</evidence>
<sequence>MARSNGFIHKRNAGDSTGANVTPLGAAPERPSKRIKLLDDSASEASDAESPDQADENSESDGGVSLRINEEYARRFEHNKKREERHRLEEKHGKTSLAKEDDGGASGSDESSSEDESEDDEGLLATEDLDAEISATLQAIRSKDPRVYDKSTTFYREEDDATEPANGEKKEKPMYLRDYHRKNLLEGNIDAEDENDVPPQTYAQEQEALRNSLVKEMHAAAEQDGQVSSSDDDDGFLRKKQKPAKDTSVPTATKKTRPVITDTDVATAEKDPETFLSNFLQARAWVPDALSRFQPLESDDEEEERRAEEFEEAYNLRFENSEGANEKLMTHSRDAAAKYSVRRDELSGRKKVRETQRARREAEKAEREEEKARLRKLKIEELEERVGRIKEAAGLRGKSVQMDDWAKVLDEDWDDDRWDQEMKRRFGESYYAEGDEAGVSGVSSDEEGAVGGKKKRKVKKPKWNDDIDIKDLVPDFSDDDAAKPAFTLTDDEADVGGPENGQDASDIDMDGVDEPSTSSKPRTKKDRLAAKADAKRAARKERRIIETVVDQNLEASLPQSSKNGAAFRYRETSPTTFGLTPLDILLADDSQLNQYAGLKKMAAFRDQEKKRKDKKKLGKKARLRQWRKETFGNESEPKPGAWKAKLGTANEGDGLRGPATGSTDQAEVDVREGKKRRRRPKKKAGGEVAA</sequence>
<feature type="compositionally biased region" description="Basic and acidic residues" evidence="2">
    <location>
        <begin position="166"/>
        <end position="184"/>
    </location>
</feature>
<feature type="region of interest" description="Disordered" evidence="2">
    <location>
        <begin position="317"/>
        <end position="371"/>
    </location>
</feature>
<feature type="compositionally biased region" description="Basic residues" evidence="2">
    <location>
        <begin position="611"/>
        <end position="625"/>
    </location>
</feature>
<feature type="region of interest" description="Disordered" evidence="2">
    <location>
        <begin position="431"/>
        <end position="540"/>
    </location>
</feature>
<feature type="domain" description="Kri1-like C-terminal" evidence="3">
    <location>
        <begin position="545"/>
        <end position="630"/>
    </location>
</feature>
<feature type="compositionally biased region" description="Basic and acidic residues" evidence="2">
    <location>
        <begin position="526"/>
        <end position="536"/>
    </location>
</feature>
<dbReference type="InterPro" id="IPR024626">
    <property type="entry name" value="Kri1-like_C"/>
</dbReference>
<dbReference type="GeneID" id="19900028"/>
<gene>
    <name evidence="4" type="ORF">W97_02717</name>
</gene>
<dbReference type="OrthoDB" id="10252032at2759"/>
<dbReference type="AlphaFoldDB" id="R7YNU4"/>